<feature type="compositionally biased region" description="Low complexity" evidence="1">
    <location>
        <begin position="50"/>
        <end position="66"/>
    </location>
</feature>
<feature type="compositionally biased region" description="Polar residues" evidence="1">
    <location>
        <begin position="668"/>
        <end position="682"/>
    </location>
</feature>
<evidence type="ECO:0000313" key="2">
    <source>
        <dbReference type="EMBL" id="KZT52178.1"/>
    </source>
</evidence>
<keyword evidence="3" id="KW-1185">Reference proteome</keyword>
<accession>A0A165D6P6</accession>
<sequence length="738" mass="79111">MASGSGSRGNPILVDLTSPHRRTVSADHAHNRAVDDLIEEERERQALFYSASQSNASASTSGAGSSRPNTSDGLSQPSSRDPRGRPDGGRQRANTASGGLHMYKLPTVMEESPTEGTNRLPLQPPGPGSSRPRLPLSASDPTITASAAHPHHAHASHSHLRPDLGVSSSTASASTTSGPGMGSQPADDSQTRRAHVSIAGRITRRYSKRKSVTTSKLKTGVIDKGKGVEPEDDLTRNKGKGKAVEAVLERRRSKGKGKATEMNTQAESGRPKKADDVLTFPARPDTRWPGLDLHDFYKEHRADEVEAMKVTGMKRLTPPIVPMAEDQIDQQAPDAGEMAIVEAEEFQLLPNHQVHNFGPGPSLAQAHGGNSPVDTVMGSADYAVGDLAGVLNYDTWIRSQIANDPNGVAGLQDVPLPLESYVSAQLAQQSAPPVSAPGMPASSLPMASQTPLSASVPQWHAPHLFSDLQTELHGNLSPNPAWDDVLSFFDPTLYQSPMVPLQDPQFRTERTMSAENWQLLRQGGVPDVPSGSESSVPYVPPSSHLGTVAPQSYQQFGDTGPSTQVQLHQQFGASGPSTQPQPLQHQAGTGPSTEPQLQQQFVDPGVFNQVQQQGGQPQLADAGQINQLQQQPHFADPGVFNQNQPAQQPQFADTGHLTQVQQQPQFANPGVFTQDQPAQQPQLGDEDQISEIQQQPQFDSEPFFIAVGAQEPFSTMGWDAHMRLAARRGGGQGRGRGQ</sequence>
<feature type="compositionally biased region" description="Basic residues" evidence="1">
    <location>
        <begin position="149"/>
        <end position="159"/>
    </location>
</feature>
<feature type="region of interest" description="Disordered" evidence="1">
    <location>
        <begin position="668"/>
        <end position="687"/>
    </location>
</feature>
<feature type="region of interest" description="Disordered" evidence="1">
    <location>
        <begin position="429"/>
        <end position="449"/>
    </location>
</feature>
<proteinExistence type="predicted"/>
<dbReference type="EMBL" id="KV424075">
    <property type="protein sequence ID" value="KZT52178.1"/>
    <property type="molecule type" value="Genomic_DNA"/>
</dbReference>
<feature type="compositionally biased region" description="Basic and acidic residues" evidence="1">
    <location>
        <begin position="80"/>
        <end position="90"/>
    </location>
</feature>
<feature type="compositionally biased region" description="Basic residues" evidence="1">
    <location>
        <begin position="202"/>
        <end position="211"/>
    </location>
</feature>
<feature type="compositionally biased region" description="Basic and acidic residues" evidence="1">
    <location>
        <begin position="221"/>
        <end position="236"/>
    </location>
</feature>
<feature type="compositionally biased region" description="Low complexity" evidence="1">
    <location>
        <begin position="528"/>
        <end position="543"/>
    </location>
</feature>
<feature type="compositionally biased region" description="Basic and acidic residues" evidence="1">
    <location>
        <begin position="24"/>
        <end position="45"/>
    </location>
</feature>
<feature type="compositionally biased region" description="Low complexity" evidence="1">
    <location>
        <begin position="128"/>
        <end position="137"/>
    </location>
</feature>
<organism evidence="2 3">
    <name type="scientific">Calocera cornea HHB12733</name>
    <dbReference type="NCBI Taxonomy" id="1353952"/>
    <lineage>
        <taxon>Eukaryota</taxon>
        <taxon>Fungi</taxon>
        <taxon>Dikarya</taxon>
        <taxon>Basidiomycota</taxon>
        <taxon>Agaricomycotina</taxon>
        <taxon>Dacrymycetes</taxon>
        <taxon>Dacrymycetales</taxon>
        <taxon>Dacrymycetaceae</taxon>
        <taxon>Calocera</taxon>
    </lineage>
</organism>
<gene>
    <name evidence="2" type="ORF">CALCODRAFT_502583</name>
</gene>
<protein>
    <submittedName>
        <fullName evidence="2">Uncharacterized protein</fullName>
    </submittedName>
</protein>
<dbReference type="OrthoDB" id="3366293at2759"/>
<name>A0A165D6P6_9BASI</name>
<feature type="region of interest" description="Disordered" evidence="1">
    <location>
        <begin position="1"/>
        <end position="281"/>
    </location>
</feature>
<dbReference type="AlphaFoldDB" id="A0A165D6P6"/>
<reference evidence="2 3" key="1">
    <citation type="journal article" date="2016" name="Mol. Biol. Evol.">
        <title>Comparative Genomics of Early-Diverging Mushroom-Forming Fungi Provides Insights into the Origins of Lignocellulose Decay Capabilities.</title>
        <authorList>
            <person name="Nagy L.G."/>
            <person name="Riley R."/>
            <person name="Tritt A."/>
            <person name="Adam C."/>
            <person name="Daum C."/>
            <person name="Floudas D."/>
            <person name="Sun H."/>
            <person name="Yadav J.S."/>
            <person name="Pangilinan J."/>
            <person name="Larsson K.H."/>
            <person name="Matsuura K."/>
            <person name="Barry K."/>
            <person name="Labutti K."/>
            <person name="Kuo R."/>
            <person name="Ohm R.A."/>
            <person name="Bhattacharya S.S."/>
            <person name="Shirouzu T."/>
            <person name="Yoshinaga Y."/>
            <person name="Martin F.M."/>
            <person name="Grigoriev I.V."/>
            <person name="Hibbett D.S."/>
        </authorList>
    </citation>
    <scope>NUCLEOTIDE SEQUENCE [LARGE SCALE GENOMIC DNA]</scope>
    <source>
        <strain evidence="2 3">HHB12733</strain>
    </source>
</reference>
<dbReference type="Proteomes" id="UP000076842">
    <property type="component" value="Unassembled WGS sequence"/>
</dbReference>
<feature type="region of interest" description="Disordered" evidence="1">
    <location>
        <begin position="522"/>
        <end position="597"/>
    </location>
</feature>
<feature type="compositionally biased region" description="Polar residues" evidence="1">
    <location>
        <begin position="549"/>
        <end position="597"/>
    </location>
</feature>
<feature type="compositionally biased region" description="Low complexity" evidence="1">
    <location>
        <begin position="167"/>
        <end position="177"/>
    </location>
</feature>
<dbReference type="InParanoid" id="A0A165D6P6"/>
<evidence type="ECO:0000313" key="3">
    <source>
        <dbReference type="Proteomes" id="UP000076842"/>
    </source>
</evidence>
<evidence type="ECO:0000256" key="1">
    <source>
        <dbReference type="SAM" id="MobiDB-lite"/>
    </source>
</evidence>